<dbReference type="PANTHER" id="PTHR11113">
    <property type="entry name" value="N-ACETYLGLUCOSAMINE-6-PHOSPHATE DEACETYLASE"/>
    <property type="match status" value="1"/>
</dbReference>
<dbReference type="SUPFAM" id="SSF51556">
    <property type="entry name" value="Metallo-dependent hydrolases"/>
    <property type="match status" value="1"/>
</dbReference>
<keyword evidence="4 5" id="KW-0119">Carbohydrate metabolism</keyword>
<evidence type="ECO:0000313" key="8">
    <source>
        <dbReference type="EMBL" id="GAA2194212.1"/>
    </source>
</evidence>
<feature type="region of interest" description="Disordered" evidence="6">
    <location>
        <begin position="113"/>
        <end position="138"/>
    </location>
</feature>
<accession>A0ABN3BDW4</accession>
<comment type="caution">
    <text evidence="8">The sequence shown here is derived from an EMBL/GenBank/DDBJ whole genome shotgun (WGS) entry which is preliminary data.</text>
</comment>
<reference evidence="9" key="1">
    <citation type="journal article" date="2019" name="Int. J. Syst. Evol. Microbiol.">
        <title>The Global Catalogue of Microorganisms (GCM) 10K type strain sequencing project: providing services to taxonomists for standard genome sequencing and annotation.</title>
        <authorList>
            <consortium name="The Broad Institute Genomics Platform"/>
            <consortium name="The Broad Institute Genome Sequencing Center for Infectious Disease"/>
            <person name="Wu L."/>
            <person name="Ma J."/>
        </authorList>
    </citation>
    <scope>NUCLEOTIDE SEQUENCE [LARGE SCALE GENOMIC DNA]</scope>
    <source>
        <strain evidence="9">JCM 14924</strain>
    </source>
</reference>
<proteinExistence type="inferred from homology"/>
<dbReference type="InterPro" id="IPR032466">
    <property type="entry name" value="Metal_Hydrolase"/>
</dbReference>
<evidence type="ECO:0000256" key="6">
    <source>
        <dbReference type="SAM" id="MobiDB-lite"/>
    </source>
</evidence>
<dbReference type="InterPro" id="IPR011059">
    <property type="entry name" value="Metal-dep_hydrolase_composite"/>
</dbReference>
<evidence type="ECO:0000256" key="1">
    <source>
        <dbReference type="ARBA" id="ARBA00010716"/>
    </source>
</evidence>
<evidence type="ECO:0000256" key="2">
    <source>
        <dbReference type="ARBA" id="ARBA00022723"/>
    </source>
</evidence>
<evidence type="ECO:0000256" key="3">
    <source>
        <dbReference type="ARBA" id="ARBA00022801"/>
    </source>
</evidence>
<dbReference type="Pfam" id="PF01979">
    <property type="entry name" value="Amidohydro_1"/>
    <property type="match status" value="1"/>
</dbReference>
<feature type="domain" description="Amidohydrolase-related" evidence="7">
    <location>
        <begin position="56"/>
        <end position="372"/>
    </location>
</feature>
<dbReference type="EMBL" id="BAAAOQ010000005">
    <property type="protein sequence ID" value="GAA2194212.1"/>
    <property type="molecule type" value="Genomic_DNA"/>
</dbReference>
<dbReference type="RefSeq" id="WP_346162493.1">
    <property type="nucleotide sequence ID" value="NZ_BAAAOQ010000005.1"/>
</dbReference>
<organism evidence="8 9">
    <name type="scientific">Streptomyces bangladeshensis</name>
    <dbReference type="NCBI Taxonomy" id="295352"/>
    <lineage>
        <taxon>Bacteria</taxon>
        <taxon>Bacillati</taxon>
        <taxon>Actinomycetota</taxon>
        <taxon>Actinomycetes</taxon>
        <taxon>Kitasatosporales</taxon>
        <taxon>Streptomycetaceae</taxon>
        <taxon>Streptomyces</taxon>
    </lineage>
</organism>
<evidence type="ECO:0000256" key="5">
    <source>
        <dbReference type="PIRNR" id="PIRNR038994"/>
    </source>
</evidence>
<dbReference type="InterPro" id="IPR006680">
    <property type="entry name" value="Amidohydro-rel"/>
</dbReference>
<dbReference type="Gene3D" id="3.20.20.140">
    <property type="entry name" value="Metal-dependent hydrolases"/>
    <property type="match status" value="1"/>
</dbReference>
<dbReference type="PIRSF" id="PIRSF038994">
    <property type="entry name" value="NagA"/>
    <property type="match status" value="1"/>
</dbReference>
<keyword evidence="9" id="KW-1185">Reference proteome</keyword>
<sequence>MSGERGVAVVNASIVHHERVATGECLFQRDGVIEYVGPHRRPPAGWDVVDVRGRLLLPGLVDVHVHGARGRTFNEPDTQAWTSVTAAHARAGSTSVLATLASDSLPATAAALDAGRRTDGDSRPVGAHLEGPYLNPEFAGAHPEEALRTPDDGGWQTLLAEPEFVRMMTLAPELPGAAKAIRALTERNIVVSAGHSGASGEVLATARSHGLSHVAHLWSGQSALSKDGPWRITGLLESVLASDGLTAELIADGRHLPAELVRIAYRCLGPDGLCLVSDASAGTGLPPGTEFSMGAARGVVADGVALDHRGEAFCGSTSFLSDILRFTVLRAGVPLPHATRMAATTPARVAGIAERTGSLAPGLAADLVVLDDGLRVLRVARHGRWLDEGGRGPADEGEETGDG</sequence>
<dbReference type="InterPro" id="IPR003764">
    <property type="entry name" value="GlcNAc_6-P_deAcase"/>
</dbReference>
<protein>
    <submittedName>
        <fullName evidence="8">N-acetylglucosamine-6-phosphate deacetylase</fullName>
    </submittedName>
</protein>
<evidence type="ECO:0000313" key="9">
    <source>
        <dbReference type="Proteomes" id="UP001501391"/>
    </source>
</evidence>
<dbReference type="Gene3D" id="2.30.40.10">
    <property type="entry name" value="Urease, subunit C, domain 1"/>
    <property type="match status" value="1"/>
</dbReference>
<keyword evidence="3 5" id="KW-0378">Hydrolase</keyword>
<gene>
    <name evidence="8" type="primary">nagA_2</name>
    <name evidence="8" type="ORF">GCM10009787_19250</name>
</gene>
<dbReference type="Proteomes" id="UP001501391">
    <property type="component" value="Unassembled WGS sequence"/>
</dbReference>
<evidence type="ECO:0000259" key="7">
    <source>
        <dbReference type="Pfam" id="PF01979"/>
    </source>
</evidence>
<evidence type="ECO:0000256" key="4">
    <source>
        <dbReference type="ARBA" id="ARBA00023277"/>
    </source>
</evidence>
<keyword evidence="2" id="KW-0479">Metal-binding</keyword>
<comment type="similarity">
    <text evidence="1 5">Belongs to the metallo-dependent hydrolases superfamily. NagA family.</text>
</comment>
<name>A0ABN3BDW4_9ACTN</name>
<dbReference type="PANTHER" id="PTHR11113:SF14">
    <property type="entry name" value="N-ACETYLGLUCOSAMINE-6-PHOSPHATE DEACETYLASE"/>
    <property type="match status" value="1"/>
</dbReference>
<dbReference type="SUPFAM" id="SSF51338">
    <property type="entry name" value="Composite domain of metallo-dependent hydrolases"/>
    <property type="match status" value="1"/>
</dbReference>